<dbReference type="EMBL" id="LAVV01008427">
    <property type="protein sequence ID" value="KNZ52833.1"/>
    <property type="molecule type" value="Genomic_DNA"/>
</dbReference>
<protein>
    <submittedName>
        <fullName evidence="2">Uncharacterized protein</fullName>
    </submittedName>
</protein>
<feature type="region of interest" description="Disordered" evidence="1">
    <location>
        <begin position="1"/>
        <end position="88"/>
    </location>
</feature>
<accession>A0A0L6UWE9</accession>
<name>A0A0L6UWE9_9BASI</name>
<feature type="region of interest" description="Disordered" evidence="1">
    <location>
        <begin position="396"/>
        <end position="430"/>
    </location>
</feature>
<keyword evidence="3" id="KW-1185">Reference proteome</keyword>
<feature type="region of interest" description="Disordered" evidence="1">
    <location>
        <begin position="106"/>
        <end position="130"/>
    </location>
</feature>
<evidence type="ECO:0000313" key="2">
    <source>
        <dbReference type="EMBL" id="KNZ52833.1"/>
    </source>
</evidence>
<sequence length="740" mass="81165">MAEYRDSEPSCISRSNSDGDHTDNPTPTPTPQARRTSTSTTTAKSSLKTHQQLANNLKTDLSRLEEEEEKKKKKKKGEHVYDLVEDYKQDQEIDEIDWKKIEPLSSYSSSISRPSLQSTATNSPPINHTNQDLFTIATTDPSALSVSDLAPTSDPLNHSVDPEPVIHHHPQLRFDPVVRIIPNSDEENSSDEENPPRRSRSHTRKRPIRLCAKKIALPLNISTSSLIGIGHHNNHSNITLTSVSSCTGVSPRELLAQTRKEIDEDDQFIPDVPRYLNLTLPSITRQPDRRALRLEQEHRLERWRNLGGGNKSNLKLNSISNLSHLSHGLRERLNSSSIPVQLSTNTAINSVPFSITPEDLSKLDTETLTPPKQIPPAEKQAPLKFLDPAPPILRSTPSTFSETQTVPPSNSHVDLTGATESGAPSLQTSNAFKSSPFKWFAHKARSMRRQNNSTDSNQAPAFLPAELAVDSPGAPLQKSPTPACLHRSSQPMLPDPSLEGAPLKRVSTPRGPISDTTTPGVPLHRTATPTTWIRRPSSSTPQHSCTPGAPLEKTPTPGTALQRSTTTSTLLNKPKRAAFFQKLAIWRKPPPPSNCTDSLVTNPTPDPVDDVLIITNSSLPPRGHLAASRSNISLALETDNKVTSSTDKWGSRHEVPLRECCQACLRSVNVEASPNQQPNFSPGALKHLHGKNWILQDTLKQGGIPSQQIKLIAEQLGAPYTSWVAKTPSPLSTGHDKLSS</sequence>
<feature type="compositionally biased region" description="Basic residues" evidence="1">
    <location>
        <begin position="197"/>
        <end position="207"/>
    </location>
</feature>
<organism evidence="2 3">
    <name type="scientific">Puccinia sorghi</name>
    <dbReference type="NCBI Taxonomy" id="27349"/>
    <lineage>
        <taxon>Eukaryota</taxon>
        <taxon>Fungi</taxon>
        <taxon>Dikarya</taxon>
        <taxon>Basidiomycota</taxon>
        <taxon>Pucciniomycotina</taxon>
        <taxon>Pucciniomycetes</taxon>
        <taxon>Pucciniales</taxon>
        <taxon>Pucciniaceae</taxon>
        <taxon>Puccinia</taxon>
    </lineage>
</organism>
<dbReference type="VEuPathDB" id="FungiDB:VP01_3432g1"/>
<feature type="compositionally biased region" description="Basic and acidic residues" evidence="1">
    <location>
        <begin position="78"/>
        <end position="88"/>
    </location>
</feature>
<feature type="compositionally biased region" description="Acidic residues" evidence="1">
    <location>
        <begin position="184"/>
        <end position="193"/>
    </location>
</feature>
<dbReference type="Proteomes" id="UP000037035">
    <property type="component" value="Unassembled WGS sequence"/>
</dbReference>
<evidence type="ECO:0000256" key="1">
    <source>
        <dbReference type="SAM" id="MobiDB-lite"/>
    </source>
</evidence>
<feature type="region of interest" description="Disordered" evidence="1">
    <location>
        <begin position="472"/>
        <end position="569"/>
    </location>
</feature>
<comment type="caution">
    <text evidence="2">The sequence shown here is derived from an EMBL/GenBank/DDBJ whole genome shotgun (WGS) entry which is preliminary data.</text>
</comment>
<feature type="compositionally biased region" description="Polar residues" evidence="1">
    <location>
        <begin position="527"/>
        <end position="545"/>
    </location>
</feature>
<gene>
    <name evidence="2" type="ORF">VP01_3432g1</name>
</gene>
<feature type="compositionally biased region" description="Polar residues" evidence="1">
    <location>
        <begin position="50"/>
        <end position="59"/>
    </location>
</feature>
<feature type="compositionally biased region" description="Low complexity" evidence="1">
    <location>
        <begin position="31"/>
        <end position="49"/>
    </location>
</feature>
<evidence type="ECO:0000313" key="3">
    <source>
        <dbReference type="Proteomes" id="UP000037035"/>
    </source>
</evidence>
<proteinExistence type="predicted"/>
<dbReference type="OrthoDB" id="2499795at2759"/>
<feature type="compositionally biased region" description="Low complexity" evidence="1">
    <location>
        <begin position="106"/>
        <end position="118"/>
    </location>
</feature>
<reference evidence="2 3" key="1">
    <citation type="submission" date="2015-08" db="EMBL/GenBank/DDBJ databases">
        <title>Next Generation Sequencing and Analysis of the Genome of Puccinia sorghi L Schw, the Causal Agent of Maize Common Rust.</title>
        <authorList>
            <person name="Rochi L."/>
            <person name="Burguener G."/>
            <person name="Darino M."/>
            <person name="Turjanski A."/>
            <person name="Kreff E."/>
            <person name="Dieguez M.J."/>
            <person name="Sacco F."/>
        </authorList>
    </citation>
    <scope>NUCLEOTIDE SEQUENCE [LARGE SCALE GENOMIC DNA]</scope>
    <source>
        <strain evidence="2 3">RO10H11247</strain>
    </source>
</reference>
<feature type="compositionally biased region" description="Polar residues" evidence="1">
    <location>
        <begin position="556"/>
        <end position="569"/>
    </location>
</feature>
<feature type="region of interest" description="Disordered" evidence="1">
    <location>
        <begin position="145"/>
        <end position="207"/>
    </location>
</feature>
<dbReference type="AlphaFoldDB" id="A0A0L6UWE9"/>
<feature type="compositionally biased region" description="Polar residues" evidence="1">
    <location>
        <begin position="119"/>
        <end position="130"/>
    </location>
</feature>